<organism evidence="2 3">
    <name type="scientific">Candidatus Nitrosarchaeum limnium BG20</name>
    <dbReference type="NCBI Taxonomy" id="859192"/>
    <lineage>
        <taxon>Archaea</taxon>
        <taxon>Nitrososphaerota</taxon>
        <taxon>Nitrososphaeria</taxon>
        <taxon>Nitrosopumilales</taxon>
        <taxon>Nitrosopumilaceae</taxon>
        <taxon>Nitrosarchaeum</taxon>
    </lineage>
</organism>
<evidence type="ECO:0000313" key="2">
    <source>
        <dbReference type="EMBL" id="EPA04745.1"/>
    </source>
</evidence>
<feature type="domain" description="Mut7-C RNAse" evidence="1">
    <location>
        <begin position="9"/>
        <end position="125"/>
    </location>
</feature>
<dbReference type="PANTHER" id="PTHR39081">
    <property type="entry name" value="MUT7-C DOMAIN-CONTAINING PROTEIN"/>
    <property type="match status" value="1"/>
</dbReference>
<accession>S2E057</accession>
<dbReference type="PANTHER" id="PTHR39081:SF1">
    <property type="entry name" value="MUT7-C RNASE DOMAIN-CONTAINING PROTEIN"/>
    <property type="match status" value="1"/>
</dbReference>
<name>S2E057_9ARCH</name>
<evidence type="ECO:0000259" key="1">
    <source>
        <dbReference type="Pfam" id="PF01927"/>
    </source>
</evidence>
<proteinExistence type="predicted"/>
<protein>
    <recommendedName>
        <fullName evidence="1">Mut7-C RNAse domain-containing protein</fullName>
    </recommendedName>
</protein>
<evidence type="ECO:0000313" key="3">
    <source>
        <dbReference type="Proteomes" id="UP000014065"/>
    </source>
</evidence>
<comment type="caution">
    <text evidence="2">The sequence shown here is derived from an EMBL/GenBank/DDBJ whole genome shotgun (WGS) entry which is preliminary data.</text>
</comment>
<dbReference type="InterPro" id="IPR002782">
    <property type="entry name" value="Mut7-C_RNAse_dom"/>
</dbReference>
<dbReference type="EMBL" id="AHJG01000266">
    <property type="protein sequence ID" value="EPA04745.1"/>
    <property type="molecule type" value="Genomic_DNA"/>
</dbReference>
<sequence>MLLKISNEPKFFVDAMLGNIAKKLRLMGYDSKYFSDIEDEKLVDIARNENRIIISKDKELIKKTQKLRLRSIHIIKNEEIEQFVEIITRENLKRIQINGNTSRCPQCNSLTKQIDKNSIKENILKVFLIQMKSFGNVSVVINFIGKVHILKIYKSL</sequence>
<dbReference type="Pfam" id="PF01927">
    <property type="entry name" value="Mut7-C"/>
    <property type="match status" value="1"/>
</dbReference>
<dbReference type="Proteomes" id="UP000014065">
    <property type="component" value="Unassembled WGS sequence"/>
</dbReference>
<gene>
    <name evidence="2" type="ORF">BG20_I2127</name>
</gene>
<keyword evidence="3" id="KW-1185">Reference proteome</keyword>
<reference evidence="2 3" key="1">
    <citation type="journal article" date="2012" name="J. Bacteriol.">
        <title>Genome Sequence of "Candidatus Nitrosoarchaeum limnia" BG20, a Low-Salinity Ammonia-Oxidizing Archaeon from the San Francisco Bay Estuary.</title>
        <authorList>
            <person name="Mosier A.C."/>
            <person name="Allen E.E."/>
            <person name="Kim M."/>
            <person name="Ferriera S."/>
            <person name="Francis C.A."/>
        </authorList>
    </citation>
    <scope>NUCLEOTIDE SEQUENCE [LARGE SCALE GENOMIC DNA]</scope>
    <source>
        <strain evidence="2 3">BG20</strain>
    </source>
</reference>
<dbReference type="AlphaFoldDB" id="S2E057"/>